<keyword evidence="3" id="KW-1185">Reference proteome</keyword>
<evidence type="ECO:0000256" key="1">
    <source>
        <dbReference type="SAM" id="MobiDB-lite"/>
    </source>
</evidence>
<dbReference type="RefSeq" id="XP_053019527.1">
    <property type="nucleotide sequence ID" value="XM_053168305.1"/>
</dbReference>
<accession>A0ABY7CJ39</accession>
<proteinExistence type="predicted"/>
<feature type="region of interest" description="Disordered" evidence="1">
    <location>
        <begin position="1"/>
        <end position="20"/>
    </location>
</feature>
<feature type="compositionally biased region" description="Basic and acidic residues" evidence="1">
    <location>
        <begin position="1"/>
        <end position="10"/>
    </location>
</feature>
<feature type="compositionally biased region" description="Polar residues" evidence="1">
    <location>
        <begin position="77"/>
        <end position="90"/>
    </location>
</feature>
<feature type="region of interest" description="Disordered" evidence="1">
    <location>
        <begin position="77"/>
        <end position="116"/>
    </location>
</feature>
<organism evidence="2 3">
    <name type="scientific">Puccinia triticina</name>
    <dbReference type="NCBI Taxonomy" id="208348"/>
    <lineage>
        <taxon>Eukaryota</taxon>
        <taxon>Fungi</taxon>
        <taxon>Dikarya</taxon>
        <taxon>Basidiomycota</taxon>
        <taxon>Pucciniomycotina</taxon>
        <taxon>Pucciniomycetes</taxon>
        <taxon>Pucciniales</taxon>
        <taxon>Pucciniaceae</taxon>
        <taxon>Puccinia</taxon>
    </lineage>
</organism>
<sequence>MRPKLADREPQSSVTLSSDYTAAAREKPKFMSIEPEGTGKTVAGCLSLEKYHGENPQHVPQVTEDQGLNLDHLGASQERQQISSAASATKTDVGRESVIGNENREASPPSERFSRATTVPFSPERLNVRGKQPKIKKLLTRQKALSEIYLKTSPKPIFKSRAGISLGNKQTSRVKGKEKAVEALTRQKKKIKSSKQIPEETGLTDLKGKGKVSEDLTGKKGTKTRANKRESPPKGVPSKVTRRLRQSISAVDMRRLFYARYDNAVWGWIYGGATYSMAEWHQEWKYNQQPKIANFAAELASEIEKINHQGERSRVDATSNIKLNALNFANLLFLINLRLIQSFKTLPNIEYYIEEHGRLQEWLLEEERSRLADSATITRSEIAFPELPLEQVVSNVNEVLCCKESDKLVKRVTKTRTDGETTFIGVISDSQLKMTKAIVPLLAYYYKSSNVKKWNLLFQHEGYYLAHLSKLQTPAYNCVPVLIDAQKPYIDVLNLLPWRNSLGVVEDLVKAGLRSAMRGSLSNKMYNWIEPFAIGSPADVDDKLWATLTLLKERNAEELETDSEPLIIAQNQFDSKINKSLSPSLKQFLSTEINLEGVESLVSTLWEFNARLLEAFGYHPGDTEYLEEQKDIQNELFEILNKPRSQEAEEPLGDEDSDKVDPFAEVDKENLTKEATLKANIVCNRLA</sequence>
<feature type="compositionally biased region" description="Polar residues" evidence="1">
    <location>
        <begin position="11"/>
        <end position="20"/>
    </location>
</feature>
<name>A0ABY7CJ39_9BASI</name>
<dbReference type="EMBL" id="CP110424">
    <property type="protein sequence ID" value="WAQ83972.1"/>
    <property type="molecule type" value="Genomic_DNA"/>
</dbReference>
<evidence type="ECO:0000313" key="3">
    <source>
        <dbReference type="Proteomes" id="UP001164743"/>
    </source>
</evidence>
<evidence type="ECO:0000313" key="2">
    <source>
        <dbReference type="EMBL" id="WAQ83972.1"/>
    </source>
</evidence>
<dbReference type="Proteomes" id="UP001164743">
    <property type="component" value="Chromosome 4A"/>
</dbReference>
<dbReference type="GeneID" id="77809200"/>
<feature type="compositionally biased region" description="Basic and acidic residues" evidence="1">
    <location>
        <begin position="206"/>
        <end position="218"/>
    </location>
</feature>
<reference evidence="2" key="1">
    <citation type="submission" date="2022-10" db="EMBL/GenBank/DDBJ databases">
        <title>Puccinia triticina Genome sequencing and assembly.</title>
        <authorList>
            <person name="Li C."/>
        </authorList>
    </citation>
    <scope>NUCLEOTIDE SEQUENCE</scope>
    <source>
        <strain evidence="2">Pt15</strain>
    </source>
</reference>
<feature type="region of interest" description="Disordered" evidence="1">
    <location>
        <begin position="185"/>
        <end position="241"/>
    </location>
</feature>
<gene>
    <name evidence="2" type="ORF">PtA15_4A423</name>
</gene>
<protein>
    <submittedName>
        <fullName evidence="2">Uncharacterized protein</fullName>
    </submittedName>
</protein>